<dbReference type="PANTHER" id="PTHR43881:SF1">
    <property type="entry name" value="GAMMA-GLUTAMYLTRANSPEPTIDASE (AFU_ORTHOLOGUE AFUA_4G13580)"/>
    <property type="match status" value="1"/>
</dbReference>
<evidence type="ECO:0000313" key="2">
    <source>
        <dbReference type="Proteomes" id="UP001489004"/>
    </source>
</evidence>
<dbReference type="Proteomes" id="UP001489004">
    <property type="component" value="Unassembled WGS sequence"/>
</dbReference>
<evidence type="ECO:0000313" key="1">
    <source>
        <dbReference type="EMBL" id="KAK9824256.1"/>
    </source>
</evidence>
<proteinExistence type="predicted"/>
<dbReference type="EMBL" id="JALJOR010000002">
    <property type="protein sequence ID" value="KAK9824256.1"/>
    <property type="molecule type" value="Genomic_DNA"/>
</dbReference>
<accession>A0AAW1QSX5</accession>
<dbReference type="Gene3D" id="3.60.20.40">
    <property type="match status" value="1"/>
</dbReference>
<dbReference type="SUPFAM" id="SSF56235">
    <property type="entry name" value="N-terminal nucleophile aminohydrolases (Ntn hydrolases)"/>
    <property type="match status" value="1"/>
</dbReference>
<keyword evidence="2" id="KW-1185">Reference proteome</keyword>
<comment type="caution">
    <text evidence="1">The sequence shown here is derived from an EMBL/GenBank/DDBJ whole genome shotgun (WGS) entry which is preliminary data.</text>
</comment>
<organism evidence="1 2">
    <name type="scientific">[Myrmecia] bisecta</name>
    <dbReference type="NCBI Taxonomy" id="41462"/>
    <lineage>
        <taxon>Eukaryota</taxon>
        <taxon>Viridiplantae</taxon>
        <taxon>Chlorophyta</taxon>
        <taxon>core chlorophytes</taxon>
        <taxon>Trebouxiophyceae</taxon>
        <taxon>Trebouxiales</taxon>
        <taxon>Trebouxiaceae</taxon>
        <taxon>Myrmecia</taxon>
    </lineage>
</organism>
<dbReference type="InterPro" id="IPR043137">
    <property type="entry name" value="GGT_ssub_C"/>
</dbReference>
<sequence length="67" mass="7316">MHSSVQLEEGVSGEAAEGLRKLGHKVEADMGNYRHEVFGRGQIIHRDAQTGVLWAGSDLRGDCQVLL</sequence>
<protein>
    <submittedName>
        <fullName evidence="1">Uncharacterized protein</fullName>
    </submittedName>
</protein>
<dbReference type="InterPro" id="IPR029055">
    <property type="entry name" value="Ntn_hydrolases_N"/>
</dbReference>
<dbReference type="PANTHER" id="PTHR43881">
    <property type="entry name" value="GAMMA-GLUTAMYLTRANSPEPTIDASE (AFU_ORTHOLOGUE AFUA_4G13580)"/>
    <property type="match status" value="1"/>
</dbReference>
<dbReference type="InterPro" id="IPR052896">
    <property type="entry name" value="GGT-like_enzyme"/>
</dbReference>
<reference evidence="1 2" key="1">
    <citation type="journal article" date="2024" name="Nat. Commun.">
        <title>Phylogenomics reveals the evolutionary origins of lichenization in chlorophyte algae.</title>
        <authorList>
            <person name="Puginier C."/>
            <person name="Libourel C."/>
            <person name="Otte J."/>
            <person name="Skaloud P."/>
            <person name="Haon M."/>
            <person name="Grisel S."/>
            <person name="Petersen M."/>
            <person name="Berrin J.G."/>
            <person name="Delaux P.M."/>
            <person name="Dal Grande F."/>
            <person name="Keller J."/>
        </authorList>
    </citation>
    <scope>NUCLEOTIDE SEQUENCE [LARGE SCALE GENOMIC DNA]</scope>
    <source>
        <strain evidence="1 2">SAG 2043</strain>
    </source>
</reference>
<gene>
    <name evidence="1" type="ORF">WJX72_008957</name>
</gene>
<name>A0AAW1QSX5_9CHLO</name>
<dbReference type="AlphaFoldDB" id="A0AAW1QSX5"/>